<dbReference type="Proteomes" id="UP000070284">
    <property type="component" value="Unassembled WGS sequence"/>
</dbReference>
<evidence type="ECO:0000313" key="1">
    <source>
        <dbReference type="EMBL" id="KXA95085.1"/>
    </source>
</evidence>
<organism evidence="1 2">
    <name type="scientific">candidate division MSBL1 archaeon SCGC-AAA259E19</name>
    <dbReference type="NCBI Taxonomy" id="1698264"/>
    <lineage>
        <taxon>Archaea</taxon>
        <taxon>Methanobacteriati</taxon>
        <taxon>Methanobacteriota</taxon>
        <taxon>candidate division MSBL1</taxon>
    </lineage>
</organism>
<gene>
    <name evidence="1" type="ORF">AKJ65_02680</name>
</gene>
<sequence length="91" mass="10180">MVEDAEKIAKSGLPEIFHREKALEFASSKIVKAPRLAEVSAFIEFKVENLRIETISDELGTSKGAEIIASVENIEYIDSPPSLRESRKLFD</sequence>
<accession>A0A133ULI7</accession>
<proteinExistence type="predicted"/>
<comment type="caution">
    <text evidence="1">The sequence shown here is derived from an EMBL/GenBank/DDBJ whole genome shotgun (WGS) entry which is preliminary data.</text>
</comment>
<name>A0A133ULI7_9EURY</name>
<dbReference type="EMBL" id="LHXO01000026">
    <property type="protein sequence ID" value="KXA95085.1"/>
    <property type="molecule type" value="Genomic_DNA"/>
</dbReference>
<keyword evidence="2" id="KW-1185">Reference proteome</keyword>
<dbReference type="AlphaFoldDB" id="A0A133ULI7"/>
<dbReference type="InterPro" id="IPR012349">
    <property type="entry name" value="Split_barrel_FMN-bd"/>
</dbReference>
<reference evidence="1 2" key="1">
    <citation type="journal article" date="2016" name="Sci. Rep.">
        <title>Metabolic traits of an uncultured archaeal lineage -MSBL1- from brine pools of the Red Sea.</title>
        <authorList>
            <person name="Mwirichia R."/>
            <person name="Alam I."/>
            <person name="Rashid M."/>
            <person name="Vinu M."/>
            <person name="Ba-Alawi W."/>
            <person name="Anthony Kamau A."/>
            <person name="Kamanda Ngugi D."/>
            <person name="Goker M."/>
            <person name="Klenk H.P."/>
            <person name="Bajic V."/>
            <person name="Stingl U."/>
        </authorList>
    </citation>
    <scope>NUCLEOTIDE SEQUENCE [LARGE SCALE GENOMIC DNA]</scope>
    <source>
        <strain evidence="1">SCGC-AAA259E19</strain>
    </source>
</reference>
<dbReference type="Gene3D" id="2.30.110.10">
    <property type="entry name" value="Electron Transport, Fmn-binding Protein, Chain A"/>
    <property type="match status" value="1"/>
</dbReference>
<evidence type="ECO:0000313" key="2">
    <source>
        <dbReference type="Proteomes" id="UP000070284"/>
    </source>
</evidence>
<protein>
    <submittedName>
        <fullName evidence="1">Uncharacterized protein</fullName>
    </submittedName>
</protein>